<organism evidence="4 5">
    <name type="scientific">Corynebacterium xerosis</name>
    <dbReference type="NCBI Taxonomy" id="1725"/>
    <lineage>
        <taxon>Bacteria</taxon>
        <taxon>Bacillati</taxon>
        <taxon>Actinomycetota</taxon>
        <taxon>Actinomycetes</taxon>
        <taxon>Mycobacteriales</taxon>
        <taxon>Corynebacteriaceae</taxon>
        <taxon>Corynebacterium</taxon>
    </lineage>
</organism>
<feature type="region of interest" description="Disordered" evidence="1">
    <location>
        <begin position="1"/>
        <end position="47"/>
    </location>
</feature>
<name>A0A2N6SZC3_9CORY</name>
<dbReference type="EMBL" id="PNHF01000011">
    <property type="protein sequence ID" value="PMC62413.1"/>
    <property type="molecule type" value="Genomic_DNA"/>
</dbReference>
<dbReference type="InterPro" id="IPR058581">
    <property type="entry name" value="TM_HPP"/>
</dbReference>
<reference evidence="4 5" key="1">
    <citation type="submission" date="2017-09" db="EMBL/GenBank/DDBJ databases">
        <title>Bacterial strain isolated from the female urinary microbiota.</title>
        <authorList>
            <person name="Thomas-White K."/>
            <person name="Kumar N."/>
            <person name="Forster S."/>
            <person name="Putonti C."/>
            <person name="Lawley T."/>
            <person name="Wolfe A.J."/>
        </authorList>
    </citation>
    <scope>NUCLEOTIDE SEQUENCE [LARGE SCALE GENOMIC DNA]</scope>
    <source>
        <strain evidence="4 5">UMB0908</strain>
    </source>
</reference>
<feature type="transmembrane region" description="Helical" evidence="2">
    <location>
        <begin position="187"/>
        <end position="207"/>
    </location>
</feature>
<dbReference type="PANTHER" id="PTHR33741:SF5">
    <property type="entry name" value="TRANSMEMBRANE PROTEIN DDB_G0269096-RELATED"/>
    <property type="match status" value="1"/>
</dbReference>
<feature type="domain" description="HPP transmembrane region" evidence="3">
    <location>
        <begin position="67"/>
        <end position="216"/>
    </location>
</feature>
<feature type="transmembrane region" description="Helical" evidence="2">
    <location>
        <begin position="148"/>
        <end position="167"/>
    </location>
</feature>
<evidence type="ECO:0000256" key="1">
    <source>
        <dbReference type="SAM" id="MobiDB-lite"/>
    </source>
</evidence>
<dbReference type="Proteomes" id="UP000235363">
    <property type="component" value="Unassembled WGS sequence"/>
</dbReference>
<comment type="caution">
    <text evidence="4">The sequence shown here is derived from an EMBL/GenBank/DDBJ whole genome shotgun (WGS) entry which is preliminary data.</text>
</comment>
<dbReference type="RefSeq" id="WP_102212696.1">
    <property type="nucleotide sequence ID" value="NZ_PNHF01000011.1"/>
</dbReference>
<proteinExistence type="predicted"/>
<dbReference type="Pfam" id="PF04982">
    <property type="entry name" value="TM_HPP"/>
    <property type="match status" value="1"/>
</dbReference>
<dbReference type="InterPro" id="IPR007065">
    <property type="entry name" value="HPP"/>
</dbReference>
<dbReference type="PANTHER" id="PTHR33741">
    <property type="entry name" value="TRANSMEMBRANE PROTEIN DDB_G0269096-RELATED"/>
    <property type="match status" value="1"/>
</dbReference>
<accession>A0A2N6SZC3</accession>
<keyword evidence="2" id="KW-0472">Membrane</keyword>
<evidence type="ECO:0000313" key="5">
    <source>
        <dbReference type="Proteomes" id="UP000235363"/>
    </source>
</evidence>
<keyword evidence="2" id="KW-1133">Transmembrane helix</keyword>
<protein>
    <submittedName>
        <fullName evidence="4">HPP family protein</fullName>
    </submittedName>
</protein>
<keyword evidence="2" id="KW-0812">Transmembrane</keyword>
<dbReference type="AlphaFoldDB" id="A0A2N6SZC3"/>
<gene>
    <name evidence="4" type="ORF">CJ204_06060</name>
</gene>
<feature type="transmembrane region" description="Helical" evidence="2">
    <location>
        <begin position="71"/>
        <end position="90"/>
    </location>
</feature>
<feature type="transmembrane region" description="Helical" evidence="2">
    <location>
        <begin position="97"/>
        <end position="114"/>
    </location>
</feature>
<evidence type="ECO:0000256" key="2">
    <source>
        <dbReference type="SAM" id="Phobius"/>
    </source>
</evidence>
<sequence>MSSSDEAVTPSPTPRPSPAPQRSTMDVNPLTHGTDWGVPDTDGSRTRRARRGRVAAVFSAMAGQAPPRPPVLHIISATLALMVPLIILGAAADATHLALLIPPMAATAALIIGGPDLPLAQPRNVILGHLIGGGIGLLLSLWFGGSTLAGGVAAGLAFGAMLLLRSAHSPGAATAMLLVTIPPAGPWRFMLVLMASAVIVITAGLVANRARRLRYPAYWW</sequence>
<feature type="transmembrane region" description="Helical" evidence="2">
    <location>
        <begin position="126"/>
        <end position="143"/>
    </location>
</feature>
<evidence type="ECO:0000259" key="3">
    <source>
        <dbReference type="Pfam" id="PF04982"/>
    </source>
</evidence>
<evidence type="ECO:0000313" key="4">
    <source>
        <dbReference type="EMBL" id="PMC62413.1"/>
    </source>
</evidence>